<keyword evidence="8" id="KW-0807">Transducer</keyword>
<keyword evidence="9" id="KW-0175">Coiled coil</keyword>
<dbReference type="SMART" id="SM01049">
    <property type="entry name" value="Cache_2"/>
    <property type="match status" value="1"/>
</dbReference>
<dbReference type="InterPro" id="IPR051310">
    <property type="entry name" value="MCP_chemotaxis"/>
</dbReference>
<dbReference type="PANTHER" id="PTHR43531:SF14">
    <property type="entry name" value="METHYL-ACCEPTING CHEMOTAXIS PROTEIN I-RELATED"/>
    <property type="match status" value="1"/>
</dbReference>
<dbReference type="InterPro" id="IPR004089">
    <property type="entry name" value="MCPsignal_dom"/>
</dbReference>
<evidence type="ECO:0000256" key="10">
    <source>
        <dbReference type="SAM" id="Phobius"/>
    </source>
</evidence>
<keyword evidence="13" id="KW-1185">Reference proteome</keyword>
<dbReference type="GO" id="GO:0005886">
    <property type="term" value="C:plasma membrane"/>
    <property type="evidence" value="ECO:0007669"/>
    <property type="project" value="UniProtKB-SubCell"/>
</dbReference>
<dbReference type="KEGG" id="bgp:BGL_2c14350"/>
<comment type="subcellular location">
    <subcellularLocation>
        <location evidence="1">Cell membrane</location>
        <topology evidence="1">Multi-pass membrane protein</topology>
    </subcellularLocation>
</comment>
<dbReference type="SUPFAM" id="SSF58104">
    <property type="entry name" value="Methyl-accepting chemotaxis protein (MCP) signaling domain"/>
    <property type="match status" value="1"/>
</dbReference>
<keyword evidence="3" id="KW-0488">Methylation</keyword>
<sequence>MKLSTKLSVLVIAALAGIVLMAVTGLTIMHDAFIDSRRAEVVVLLKKVEHLIDGIRDRQARGELSAAEAQKLAISAITALNVDDHSYYWVKNAEHRNLVHVNPAFIGKRITGNHTASGMTDAEAYARGLAQSHFAIVDLLIKRAADKPPVPKLQGVMKVPDWNWLVGTGFFYDDIDRVFDRLAWIMVGIGLVIALVVSAIAVAMVRSVRRTLGGEPAHATAIATDIANGDLHVTFDASRAAPGSLIAALAEMRNRLATMIAEIQSASQAIAHGAGEIAQGNLDLSQRTEQQAASLQETAASMEQITGTVRQNADNARQANGLVDTANDATARGGAAVREVVDTMSLIAQQSGRIADITSVIEGIAFQTNILALNAAVEAARAGEDGRGFAVVASEVRSLAQRSASAAKDIKELIQMSVNKVGDGNRLVQVAGERMAEIDRSIGQVSDIIGEISAASAEQATGIDQVGRAVTQMDEVTQQNAALVEQAAAAASSLDEQAGRLRSAVAVFRLA</sequence>
<evidence type="ECO:0000256" key="9">
    <source>
        <dbReference type="SAM" id="Coils"/>
    </source>
</evidence>
<dbReference type="OrthoDB" id="8555762at2"/>
<reference evidence="13" key="1">
    <citation type="submission" date="2011-03" db="EMBL/GenBank/DDBJ databases">
        <authorList>
            <person name="Voget S."/>
            <person name="Streit W.R."/>
            <person name="Jaeger K.E."/>
            <person name="Daniel R."/>
        </authorList>
    </citation>
    <scope>NUCLEOTIDE SEQUENCE [LARGE SCALE GENOMIC DNA]</scope>
    <source>
        <strain evidence="13">PG1</strain>
    </source>
</reference>
<dbReference type="InterPro" id="IPR004090">
    <property type="entry name" value="Chemotax_Me-accpt_rcpt"/>
</dbReference>
<dbReference type="PRINTS" id="PR00260">
    <property type="entry name" value="CHEMTRNSDUCR"/>
</dbReference>
<keyword evidence="2" id="KW-1003">Cell membrane</keyword>
<dbReference type="FunFam" id="1.10.287.950:FF:000001">
    <property type="entry name" value="Methyl-accepting chemotaxis sensory transducer"/>
    <property type="match status" value="1"/>
</dbReference>
<dbReference type="RefSeq" id="WP_042627938.1">
    <property type="nucleotide sequence ID" value="NZ_BSTO01000001.1"/>
</dbReference>
<accession>A0A0B6RVY4</accession>
<name>A0A0B6RVY4_BURPL</name>
<dbReference type="Gene3D" id="3.30.450.20">
    <property type="entry name" value="PAS domain"/>
    <property type="match status" value="1"/>
</dbReference>
<dbReference type="PROSITE" id="PS50111">
    <property type="entry name" value="CHEMOTAXIS_TRANSDUC_2"/>
    <property type="match status" value="1"/>
</dbReference>
<protein>
    <submittedName>
        <fullName evidence="12">Methyl-accepting chemotaxis sensory transducer</fullName>
    </submittedName>
</protein>
<evidence type="ECO:0000313" key="12">
    <source>
        <dbReference type="EMBL" id="AJK49502.1"/>
    </source>
</evidence>
<reference evidence="12 13" key="2">
    <citation type="journal article" date="2016" name="Appl. Microbiol. Biotechnol.">
        <title>Mutations improving production and secretion of extracellular lipase by Burkholderia glumae PG1.</title>
        <authorList>
            <person name="Knapp A."/>
            <person name="Voget S."/>
            <person name="Gao R."/>
            <person name="Zaburannyi N."/>
            <person name="Krysciak D."/>
            <person name="Breuer M."/>
            <person name="Hauer B."/>
            <person name="Streit W.R."/>
            <person name="Muller R."/>
            <person name="Daniel R."/>
            <person name="Jaeger K.E."/>
        </authorList>
    </citation>
    <scope>NUCLEOTIDE SEQUENCE [LARGE SCALE GENOMIC DNA]</scope>
    <source>
        <strain evidence="12 13">PG1</strain>
    </source>
</reference>
<dbReference type="PANTHER" id="PTHR43531">
    <property type="entry name" value="PROTEIN ICFG"/>
    <property type="match status" value="1"/>
</dbReference>
<comment type="similarity">
    <text evidence="7">Belongs to the methyl-accepting chemotaxis (MCP) protein family.</text>
</comment>
<keyword evidence="5 10" id="KW-1133">Transmembrane helix</keyword>
<evidence type="ECO:0000313" key="13">
    <source>
        <dbReference type="Proteomes" id="UP000031838"/>
    </source>
</evidence>
<proteinExistence type="inferred from homology"/>
<dbReference type="GO" id="GO:0007165">
    <property type="term" value="P:signal transduction"/>
    <property type="evidence" value="ECO:0007669"/>
    <property type="project" value="UniProtKB-KW"/>
</dbReference>
<evidence type="ECO:0000256" key="8">
    <source>
        <dbReference type="PROSITE-ProRule" id="PRU00284"/>
    </source>
</evidence>
<dbReference type="Pfam" id="PF00015">
    <property type="entry name" value="MCPsignal"/>
    <property type="match status" value="1"/>
</dbReference>
<evidence type="ECO:0000256" key="2">
    <source>
        <dbReference type="ARBA" id="ARBA00022475"/>
    </source>
</evidence>
<dbReference type="InterPro" id="IPR033480">
    <property type="entry name" value="sCache_2"/>
</dbReference>
<keyword evidence="6 10" id="KW-0472">Membrane</keyword>
<evidence type="ECO:0000256" key="1">
    <source>
        <dbReference type="ARBA" id="ARBA00004651"/>
    </source>
</evidence>
<dbReference type="GO" id="GO:0004888">
    <property type="term" value="F:transmembrane signaling receptor activity"/>
    <property type="evidence" value="ECO:0007669"/>
    <property type="project" value="InterPro"/>
</dbReference>
<evidence type="ECO:0000259" key="11">
    <source>
        <dbReference type="PROSITE" id="PS50111"/>
    </source>
</evidence>
<dbReference type="HOGENOM" id="CLU_000445_107_16_4"/>
<organism evidence="12 13">
    <name type="scientific">Burkholderia plantarii</name>
    <dbReference type="NCBI Taxonomy" id="41899"/>
    <lineage>
        <taxon>Bacteria</taxon>
        <taxon>Pseudomonadati</taxon>
        <taxon>Pseudomonadota</taxon>
        <taxon>Betaproteobacteria</taxon>
        <taxon>Burkholderiales</taxon>
        <taxon>Burkholderiaceae</taxon>
        <taxon>Burkholderia</taxon>
    </lineage>
</organism>
<dbReference type="Pfam" id="PF17200">
    <property type="entry name" value="sCache_2"/>
    <property type="match status" value="1"/>
</dbReference>
<evidence type="ECO:0000256" key="3">
    <source>
        <dbReference type="ARBA" id="ARBA00022481"/>
    </source>
</evidence>
<dbReference type="AlphaFoldDB" id="A0A0B6RVY4"/>
<dbReference type="SMART" id="SM00283">
    <property type="entry name" value="MA"/>
    <property type="match status" value="1"/>
</dbReference>
<gene>
    <name evidence="12" type="ORF">BGL_2c14350</name>
</gene>
<evidence type="ECO:0000256" key="7">
    <source>
        <dbReference type="ARBA" id="ARBA00029447"/>
    </source>
</evidence>
<feature type="domain" description="Methyl-accepting transducer" evidence="11">
    <location>
        <begin position="266"/>
        <end position="495"/>
    </location>
</feature>
<dbReference type="Proteomes" id="UP000031838">
    <property type="component" value="Chromosome 2"/>
</dbReference>
<evidence type="ECO:0000256" key="5">
    <source>
        <dbReference type="ARBA" id="ARBA00022989"/>
    </source>
</evidence>
<dbReference type="GO" id="GO:0006935">
    <property type="term" value="P:chemotaxis"/>
    <property type="evidence" value="ECO:0007669"/>
    <property type="project" value="InterPro"/>
</dbReference>
<feature type="transmembrane region" description="Helical" evidence="10">
    <location>
        <begin position="182"/>
        <end position="205"/>
    </location>
</feature>
<dbReference type="CDD" id="cd11386">
    <property type="entry name" value="MCP_signal"/>
    <property type="match status" value="1"/>
</dbReference>
<dbReference type="KEGG" id="bpla:bpln_2g15100"/>
<dbReference type="EMBL" id="CP002581">
    <property type="protein sequence ID" value="AJK49502.1"/>
    <property type="molecule type" value="Genomic_DNA"/>
</dbReference>
<evidence type="ECO:0000256" key="6">
    <source>
        <dbReference type="ARBA" id="ARBA00023136"/>
    </source>
</evidence>
<feature type="coiled-coil region" evidence="9">
    <location>
        <begin position="249"/>
        <end position="305"/>
    </location>
</feature>
<keyword evidence="4 10" id="KW-0812">Transmembrane</keyword>
<evidence type="ECO:0000256" key="4">
    <source>
        <dbReference type="ARBA" id="ARBA00022692"/>
    </source>
</evidence>
<dbReference type="Gene3D" id="1.10.287.950">
    <property type="entry name" value="Methyl-accepting chemotaxis protein"/>
    <property type="match status" value="1"/>
</dbReference>